<dbReference type="PROSITE" id="PS50104">
    <property type="entry name" value="TIR"/>
    <property type="match status" value="1"/>
</dbReference>
<reference evidence="3 4" key="1">
    <citation type="submission" date="2023-12" db="EMBL/GenBank/DDBJ databases">
        <title>30 novel species of actinomycetes from the DSMZ collection.</title>
        <authorList>
            <person name="Nouioui I."/>
        </authorList>
    </citation>
    <scope>NUCLEOTIDE SEQUENCE [LARGE SCALE GENOMIC DNA]</scope>
    <source>
        <strain evidence="3 4">DSM 41528</strain>
    </source>
</reference>
<evidence type="ECO:0000256" key="1">
    <source>
        <dbReference type="SAM" id="MobiDB-lite"/>
    </source>
</evidence>
<dbReference type="RefSeq" id="WP_330823633.1">
    <property type="nucleotide sequence ID" value="NZ_JAZBJP010000033.1"/>
</dbReference>
<dbReference type="EMBL" id="JAZBJP010000033">
    <property type="protein sequence ID" value="MEE4424092.1"/>
    <property type="molecule type" value="Genomic_DNA"/>
</dbReference>
<dbReference type="Gene3D" id="3.40.50.10140">
    <property type="entry name" value="Toll/interleukin-1 receptor homology (TIR) domain"/>
    <property type="match status" value="1"/>
</dbReference>
<gene>
    <name evidence="3" type="ORF">V2J85_32980</name>
</gene>
<proteinExistence type="predicted"/>
<accession>A0ABU7NYX8</accession>
<name>A0ABU7NYX8_9ACTN</name>
<dbReference type="SUPFAM" id="SSF52200">
    <property type="entry name" value="Toll/Interleukin receptor TIR domain"/>
    <property type="match status" value="1"/>
</dbReference>
<dbReference type="InterPro" id="IPR035897">
    <property type="entry name" value="Toll_tir_struct_dom_sf"/>
</dbReference>
<sequence length="426" mass="47499">MIKVFLSHSSKADPHAREVRELVAHGLRRRGYDVLVDVEGLSEGEEWRARVYHWLAECEAAVVLVNRHALESEWVRKEAALLMWRRFFNPALHVVPALVGGVTARELSASGLRELGALQAARPPCRGVAPAEEAAAVLAGFPEVPVRGNGDVVGEWVENIAAQLRQVWTPERLTKFGEALDLPPDDVARATAPVAGHGFLAAQMLHTHEVARLGRVIETIRYHIDEVPLGHLVTLTLPVWVDAGSARHVLPAGQGAHRRTVVLNVRNPDTGTYYLSRAYCVDSSKYLYTVAGLGSLGEEDEETALRAECERAVKHLLGMHQQDRWEDAVEERERSSYLILDARRLTLEQAGRVVSWMHDRVAWLHILLIPPQPVAPRDQWPAGLREALLLEPPFGADDEQLAVREARRMTERRDAARSASAGWRRP</sequence>
<feature type="domain" description="TIR" evidence="2">
    <location>
        <begin position="1"/>
        <end position="138"/>
    </location>
</feature>
<organism evidence="3 4">
    <name type="scientific">Streptomyces bugieae</name>
    <dbReference type="NCBI Taxonomy" id="3098223"/>
    <lineage>
        <taxon>Bacteria</taxon>
        <taxon>Bacillati</taxon>
        <taxon>Actinomycetota</taxon>
        <taxon>Actinomycetes</taxon>
        <taxon>Kitasatosporales</taxon>
        <taxon>Streptomycetaceae</taxon>
        <taxon>Streptomyces</taxon>
    </lineage>
</organism>
<dbReference type="Proteomes" id="UP001307760">
    <property type="component" value="Unassembled WGS sequence"/>
</dbReference>
<feature type="compositionally biased region" description="Basic and acidic residues" evidence="1">
    <location>
        <begin position="406"/>
        <end position="416"/>
    </location>
</feature>
<protein>
    <submittedName>
        <fullName evidence="3">Toll/interleukin-1 receptor domain-containing protein</fullName>
    </submittedName>
</protein>
<keyword evidence="4" id="KW-1185">Reference proteome</keyword>
<evidence type="ECO:0000313" key="3">
    <source>
        <dbReference type="EMBL" id="MEE4424092.1"/>
    </source>
</evidence>
<comment type="caution">
    <text evidence="3">The sequence shown here is derived from an EMBL/GenBank/DDBJ whole genome shotgun (WGS) entry which is preliminary data.</text>
</comment>
<evidence type="ECO:0000259" key="2">
    <source>
        <dbReference type="PROSITE" id="PS50104"/>
    </source>
</evidence>
<evidence type="ECO:0000313" key="4">
    <source>
        <dbReference type="Proteomes" id="UP001307760"/>
    </source>
</evidence>
<keyword evidence="3" id="KW-0675">Receptor</keyword>
<dbReference type="InterPro" id="IPR000157">
    <property type="entry name" value="TIR_dom"/>
</dbReference>
<dbReference type="Pfam" id="PF13676">
    <property type="entry name" value="TIR_2"/>
    <property type="match status" value="1"/>
</dbReference>
<feature type="region of interest" description="Disordered" evidence="1">
    <location>
        <begin position="406"/>
        <end position="426"/>
    </location>
</feature>